<name>A0A7W8FUJ3_9BACL</name>
<protein>
    <recommendedName>
        <fullName evidence="6">DUF4179 domain-containing protein</fullName>
    </recommendedName>
</protein>
<dbReference type="InterPro" id="IPR040680">
    <property type="entry name" value="DUF5643"/>
</dbReference>
<sequence length="326" mass="36212">MSDLNKWLTTNIEDIPEADVSEFEKKQLKKRILGQRRKSPWLKNVALAAGIAVAVSTTAFAAFPSLASQIPILQDIVSYFDGDELIFNHFSEVAQPIGLEETSNGATITIEEAVYDGTSVTVAFALQTTTDLGEFPNADGLLEAPWTRGSGSVTSMNKVNDTTYAGMLTMAPNFLWKAPQTIKLKWAPESFTDMETGAKVEGDWEFTFNLNALNSVKVPVNQTVDFEGGSYKLDELRLTKLSTVLAMHKKDIDEDRYITDWQLVDDLGNIYPMHFGTGNESQLQFTFETLDPQASSIRIEPLIKRIEHAEDDGVPIEATIIHVDLR</sequence>
<dbReference type="InterPro" id="IPR025436">
    <property type="entry name" value="DUF4179"/>
</dbReference>
<comment type="caution">
    <text evidence="4">The sequence shown here is derived from an EMBL/GenBank/DDBJ whole genome shotgun (WGS) entry which is preliminary data.</text>
</comment>
<gene>
    <name evidence="4" type="ORF">HNQ44_001281</name>
</gene>
<feature type="transmembrane region" description="Helical" evidence="1">
    <location>
        <begin position="41"/>
        <end position="63"/>
    </location>
</feature>
<dbReference type="Pfam" id="PF18705">
    <property type="entry name" value="DUF5643"/>
    <property type="match status" value="1"/>
</dbReference>
<evidence type="ECO:0000259" key="2">
    <source>
        <dbReference type="Pfam" id="PF13786"/>
    </source>
</evidence>
<evidence type="ECO:0000256" key="1">
    <source>
        <dbReference type="SAM" id="Phobius"/>
    </source>
</evidence>
<dbReference type="OrthoDB" id="2541898at2"/>
<keyword evidence="1" id="KW-0812">Transmembrane</keyword>
<dbReference type="Gene3D" id="2.60.40.1630">
    <property type="entry name" value="bacillus anthracis domain"/>
    <property type="match status" value="1"/>
</dbReference>
<dbReference type="RefSeq" id="WP_135503009.1">
    <property type="nucleotide sequence ID" value="NZ_JACHHE010000003.1"/>
</dbReference>
<dbReference type="Proteomes" id="UP000525923">
    <property type="component" value="Unassembled WGS sequence"/>
</dbReference>
<organism evidence="4 5">
    <name type="scientific">Planococcus koreensis</name>
    <dbReference type="NCBI Taxonomy" id="112331"/>
    <lineage>
        <taxon>Bacteria</taxon>
        <taxon>Bacillati</taxon>
        <taxon>Bacillota</taxon>
        <taxon>Bacilli</taxon>
        <taxon>Bacillales</taxon>
        <taxon>Caryophanaceae</taxon>
        <taxon>Planococcus</taxon>
    </lineage>
</organism>
<evidence type="ECO:0000259" key="3">
    <source>
        <dbReference type="Pfam" id="PF18705"/>
    </source>
</evidence>
<feature type="domain" description="DUF5643" evidence="3">
    <location>
        <begin position="217"/>
        <end position="318"/>
    </location>
</feature>
<dbReference type="Gene3D" id="2.60.40.1640">
    <property type="entry name" value="Conserved domain protein"/>
    <property type="match status" value="1"/>
</dbReference>
<evidence type="ECO:0000313" key="4">
    <source>
        <dbReference type="EMBL" id="MBB5179857.1"/>
    </source>
</evidence>
<accession>A0A7W8FUJ3</accession>
<dbReference type="EMBL" id="JACHHE010000003">
    <property type="protein sequence ID" value="MBB5179857.1"/>
    <property type="molecule type" value="Genomic_DNA"/>
</dbReference>
<keyword evidence="5" id="KW-1185">Reference proteome</keyword>
<evidence type="ECO:0008006" key="6">
    <source>
        <dbReference type="Google" id="ProtNLM"/>
    </source>
</evidence>
<dbReference type="AlphaFoldDB" id="A0A7W8FUJ3"/>
<evidence type="ECO:0000313" key="5">
    <source>
        <dbReference type="Proteomes" id="UP000525923"/>
    </source>
</evidence>
<proteinExistence type="predicted"/>
<keyword evidence="1" id="KW-0472">Membrane</keyword>
<feature type="domain" description="DUF4179" evidence="2">
    <location>
        <begin position="39"/>
        <end position="126"/>
    </location>
</feature>
<keyword evidence="1" id="KW-1133">Transmembrane helix</keyword>
<dbReference type="Pfam" id="PF13786">
    <property type="entry name" value="DUF4179"/>
    <property type="match status" value="1"/>
</dbReference>
<reference evidence="4 5" key="1">
    <citation type="submission" date="2020-08" db="EMBL/GenBank/DDBJ databases">
        <title>Genomic Encyclopedia of Type Strains, Phase IV (KMG-IV): sequencing the most valuable type-strain genomes for metagenomic binning, comparative biology and taxonomic classification.</title>
        <authorList>
            <person name="Goeker M."/>
        </authorList>
    </citation>
    <scope>NUCLEOTIDE SEQUENCE [LARGE SCALE GENOMIC DNA]</scope>
    <source>
        <strain evidence="4 5">DSM 15895</strain>
    </source>
</reference>